<dbReference type="Proteomes" id="UP000483379">
    <property type="component" value="Unassembled WGS sequence"/>
</dbReference>
<keyword evidence="7" id="KW-1003">Cell membrane</keyword>
<evidence type="ECO:0000256" key="17">
    <source>
        <dbReference type="SAM" id="Phobius"/>
    </source>
</evidence>
<keyword evidence="8" id="KW-0997">Cell inner membrane</keyword>
<comment type="function">
    <text evidence="2">Membrane-anchoring subunit of succinate dehydrogenase (SDH).</text>
</comment>
<evidence type="ECO:0000256" key="1">
    <source>
        <dbReference type="ARBA" id="ARBA00001971"/>
    </source>
</evidence>
<evidence type="ECO:0000256" key="16">
    <source>
        <dbReference type="ARBA" id="ARBA00023136"/>
    </source>
</evidence>
<keyword evidence="15" id="KW-0408">Iron</keyword>
<evidence type="ECO:0000313" key="18">
    <source>
        <dbReference type="EMBL" id="NEV61176.1"/>
    </source>
</evidence>
<comment type="pathway">
    <text evidence="4">Carbohydrate metabolism; tricarboxylic acid cycle.</text>
</comment>
<evidence type="ECO:0000256" key="2">
    <source>
        <dbReference type="ARBA" id="ARBA00004050"/>
    </source>
</evidence>
<comment type="cofactor">
    <cofactor evidence="1">
        <name>heme</name>
        <dbReference type="ChEBI" id="CHEBI:30413"/>
    </cofactor>
</comment>
<name>A0A6M0JUH0_9GAMM</name>
<evidence type="ECO:0000256" key="11">
    <source>
        <dbReference type="ARBA" id="ARBA00022692"/>
    </source>
</evidence>
<dbReference type="Pfam" id="PF01127">
    <property type="entry name" value="Sdh_cyt"/>
    <property type="match status" value="1"/>
</dbReference>
<dbReference type="SUPFAM" id="SSF81343">
    <property type="entry name" value="Fumarate reductase respiratory complex transmembrane subunits"/>
    <property type="match status" value="1"/>
</dbReference>
<dbReference type="GO" id="GO:0046872">
    <property type="term" value="F:metal ion binding"/>
    <property type="evidence" value="ECO:0007669"/>
    <property type="project" value="UniProtKB-KW"/>
</dbReference>
<reference evidence="18 19" key="1">
    <citation type="submission" date="2020-02" db="EMBL/GenBank/DDBJ databases">
        <title>Genome sequences of Thiorhodococcus mannitoliphagus and Thiorhodococcus minor, purple sulfur photosynthetic bacteria in the gammaproteobacterial family, Chromatiaceae.</title>
        <authorList>
            <person name="Aviles F.A."/>
            <person name="Meyer T.E."/>
            <person name="Kyndt J.A."/>
        </authorList>
    </citation>
    <scope>NUCLEOTIDE SEQUENCE [LARGE SCALE GENOMIC DNA]</scope>
    <source>
        <strain evidence="18 19">DSM 11518</strain>
    </source>
</reference>
<dbReference type="GO" id="GO:0017004">
    <property type="term" value="P:cytochrome complex assembly"/>
    <property type="evidence" value="ECO:0007669"/>
    <property type="project" value="TreeGrafter"/>
</dbReference>
<feature type="transmembrane region" description="Helical" evidence="17">
    <location>
        <begin position="46"/>
        <end position="69"/>
    </location>
</feature>
<evidence type="ECO:0000256" key="9">
    <source>
        <dbReference type="ARBA" id="ARBA00022532"/>
    </source>
</evidence>
<keyword evidence="14 17" id="KW-1133">Transmembrane helix</keyword>
<dbReference type="PANTHER" id="PTHR38689">
    <property type="entry name" value="SUCCINATE DEHYDROGENASE HYDROPHOBIC MEMBRANE ANCHOR SUBUNIT"/>
    <property type="match status" value="1"/>
</dbReference>
<organism evidence="18 19">
    <name type="scientific">Thiorhodococcus minor</name>
    <dbReference type="NCBI Taxonomy" id="57489"/>
    <lineage>
        <taxon>Bacteria</taxon>
        <taxon>Pseudomonadati</taxon>
        <taxon>Pseudomonadota</taxon>
        <taxon>Gammaproteobacteria</taxon>
        <taxon>Chromatiales</taxon>
        <taxon>Chromatiaceae</taxon>
        <taxon>Thiorhodococcus</taxon>
    </lineage>
</organism>
<dbReference type="GO" id="GO:0009055">
    <property type="term" value="F:electron transfer activity"/>
    <property type="evidence" value="ECO:0007669"/>
    <property type="project" value="TreeGrafter"/>
</dbReference>
<dbReference type="GO" id="GO:0005886">
    <property type="term" value="C:plasma membrane"/>
    <property type="evidence" value="ECO:0007669"/>
    <property type="project" value="UniProtKB-SubCell"/>
</dbReference>
<keyword evidence="13" id="KW-0249">Electron transport</keyword>
<evidence type="ECO:0000256" key="12">
    <source>
        <dbReference type="ARBA" id="ARBA00022723"/>
    </source>
</evidence>
<dbReference type="AlphaFoldDB" id="A0A6M0JUH0"/>
<sequence length="114" mass="12372">MSRQASGLMAWLMQRATAVYLALFTTYLVLHWLLNAPASHADLVSWVTHPAVAMGLVLFVPVVLAHAWVGMRDVLIDYVHILGLRVGLMLVFGFVFLASGLWALKAIITAGIGG</sequence>
<keyword evidence="19" id="KW-1185">Reference proteome</keyword>
<dbReference type="RefSeq" id="WP_164451223.1">
    <property type="nucleotide sequence ID" value="NZ_JAAIJQ010000009.1"/>
</dbReference>
<evidence type="ECO:0000256" key="13">
    <source>
        <dbReference type="ARBA" id="ARBA00022982"/>
    </source>
</evidence>
<evidence type="ECO:0000313" key="19">
    <source>
        <dbReference type="Proteomes" id="UP000483379"/>
    </source>
</evidence>
<evidence type="ECO:0000256" key="5">
    <source>
        <dbReference type="ARBA" id="ARBA00019425"/>
    </source>
</evidence>
<keyword evidence="10" id="KW-0349">Heme</keyword>
<keyword evidence="12" id="KW-0479">Metal-binding</keyword>
<dbReference type="NCBIfam" id="TIGR02968">
    <property type="entry name" value="succ_dehyd_anc"/>
    <property type="match status" value="1"/>
</dbReference>
<feature type="transmembrane region" description="Helical" evidence="17">
    <location>
        <begin position="12"/>
        <end position="34"/>
    </location>
</feature>
<comment type="caution">
    <text evidence="18">The sequence shown here is derived from an EMBL/GenBank/DDBJ whole genome shotgun (WGS) entry which is preliminary data.</text>
</comment>
<evidence type="ECO:0000256" key="3">
    <source>
        <dbReference type="ARBA" id="ARBA00004429"/>
    </source>
</evidence>
<feature type="transmembrane region" description="Helical" evidence="17">
    <location>
        <begin position="81"/>
        <end position="104"/>
    </location>
</feature>
<gene>
    <name evidence="18" type="primary">sdhD</name>
    <name evidence="18" type="ORF">G3446_04545</name>
</gene>
<dbReference type="InterPro" id="IPR014312">
    <property type="entry name" value="Succ_DH_anchor"/>
</dbReference>
<evidence type="ECO:0000256" key="6">
    <source>
        <dbReference type="ARBA" id="ARBA00022448"/>
    </source>
</evidence>
<keyword evidence="9" id="KW-0816">Tricarboxylic acid cycle</keyword>
<dbReference type="InterPro" id="IPR000701">
    <property type="entry name" value="SuccDH_FuR_B_TM-su"/>
</dbReference>
<dbReference type="Gene3D" id="1.20.1300.10">
    <property type="entry name" value="Fumarate reductase/succinate dehydrogenase, transmembrane subunit"/>
    <property type="match status" value="1"/>
</dbReference>
<dbReference type="EMBL" id="JAAIJQ010000009">
    <property type="protein sequence ID" value="NEV61176.1"/>
    <property type="molecule type" value="Genomic_DNA"/>
</dbReference>
<keyword evidence="11 17" id="KW-0812">Transmembrane</keyword>
<dbReference type="GO" id="GO:0020037">
    <property type="term" value="F:heme binding"/>
    <property type="evidence" value="ECO:0007669"/>
    <property type="project" value="InterPro"/>
</dbReference>
<dbReference type="GO" id="GO:0006099">
    <property type="term" value="P:tricarboxylic acid cycle"/>
    <property type="evidence" value="ECO:0007669"/>
    <property type="project" value="UniProtKB-UniPathway"/>
</dbReference>
<dbReference type="InterPro" id="IPR034804">
    <property type="entry name" value="SQR/QFR_C/D"/>
</dbReference>
<proteinExistence type="predicted"/>
<evidence type="ECO:0000256" key="10">
    <source>
        <dbReference type="ARBA" id="ARBA00022617"/>
    </source>
</evidence>
<keyword evidence="16 17" id="KW-0472">Membrane</keyword>
<evidence type="ECO:0000256" key="8">
    <source>
        <dbReference type="ARBA" id="ARBA00022519"/>
    </source>
</evidence>
<protein>
    <recommendedName>
        <fullName evidence="5">Succinate dehydrogenase hydrophobic membrane anchor subunit</fullName>
    </recommendedName>
</protein>
<comment type="subcellular location">
    <subcellularLocation>
        <location evidence="3">Cell inner membrane</location>
        <topology evidence="3">Multi-pass membrane protein</topology>
    </subcellularLocation>
</comment>
<keyword evidence="6" id="KW-0813">Transport</keyword>
<evidence type="ECO:0000256" key="7">
    <source>
        <dbReference type="ARBA" id="ARBA00022475"/>
    </source>
</evidence>
<dbReference type="UniPathway" id="UPA00223"/>
<dbReference type="PANTHER" id="PTHR38689:SF1">
    <property type="entry name" value="SUCCINATE DEHYDROGENASE HYDROPHOBIC MEMBRANE ANCHOR SUBUNIT"/>
    <property type="match status" value="1"/>
</dbReference>
<evidence type="ECO:0000256" key="14">
    <source>
        <dbReference type="ARBA" id="ARBA00022989"/>
    </source>
</evidence>
<accession>A0A6M0JUH0</accession>
<evidence type="ECO:0000256" key="15">
    <source>
        <dbReference type="ARBA" id="ARBA00023004"/>
    </source>
</evidence>
<evidence type="ECO:0000256" key="4">
    <source>
        <dbReference type="ARBA" id="ARBA00005163"/>
    </source>
</evidence>